<proteinExistence type="predicted"/>
<feature type="non-terminal residue" evidence="2">
    <location>
        <position position="68"/>
    </location>
</feature>
<comment type="caution">
    <text evidence="2">The sequence shown here is derived from an EMBL/GenBank/DDBJ whole genome shotgun (WGS) entry which is preliminary data.</text>
</comment>
<name>A0A699TU42_TANCI</name>
<dbReference type="EMBL" id="BKCJ011270551">
    <property type="protein sequence ID" value="GFD13151.1"/>
    <property type="molecule type" value="Genomic_DNA"/>
</dbReference>
<organism evidence="2">
    <name type="scientific">Tanacetum cinerariifolium</name>
    <name type="common">Dalmatian daisy</name>
    <name type="synonym">Chrysanthemum cinerariifolium</name>
    <dbReference type="NCBI Taxonomy" id="118510"/>
    <lineage>
        <taxon>Eukaryota</taxon>
        <taxon>Viridiplantae</taxon>
        <taxon>Streptophyta</taxon>
        <taxon>Embryophyta</taxon>
        <taxon>Tracheophyta</taxon>
        <taxon>Spermatophyta</taxon>
        <taxon>Magnoliopsida</taxon>
        <taxon>eudicotyledons</taxon>
        <taxon>Gunneridae</taxon>
        <taxon>Pentapetalae</taxon>
        <taxon>asterids</taxon>
        <taxon>campanulids</taxon>
        <taxon>Asterales</taxon>
        <taxon>Asteraceae</taxon>
        <taxon>Asteroideae</taxon>
        <taxon>Anthemideae</taxon>
        <taxon>Anthemidinae</taxon>
        <taxon>Tanacetum</taxon>
    </lineage>
</organism>
<dbReference type="AlphaFoldDB" id="A0A699TU42"/>
<evidence type="ECO:0000256" key="1">
    <source>
        <dbReference type="SAM" id="MobiDB-lite"/>
    </source>
</evidence>
<sequence length="68" mass="7794">MFNKVYKRVNTFVDINTEIMEESLKKTQAEVTKDSSKRAGEELEQESAKKQKLDEQVQAKVADDDTAK</sequence>
<reference evidence="2" key="1">
    <citation type="journal article" date="2019" name="Sci. Rep.">
        <title>Draft genome of Tanacetum cinerariifolium, the natural source of mosquito coil.</title>
        <authorList>
            <person name="Yamashiro T."/>
            <person name="Shiraishi A."/>
            <person name="Satake H."/>
            <person name="Nakayama K."/>
        </authorList>
    </citation>
    <scope>NUCLEOTIDE SEQUENCE</scope>
</reference>
<feature type="region of interest" description="Disordered" evidence="1">
    <location>
        <begin position="25"/>
        <end position="68"/>
    </location>
</feature>
<evidence type="ECO:0000313" key="2">
    <source>
        <dbReference type="EMBL" id="GFD13151.1"/>
    </source>
</evidence>
<gene>
    <name evidence="2" type="ORF">Tci_885120</name>
</gene>
<protein>
    <submittedName>
        <fullName evidence="2">Uncharacterized protein</fullName>
    </submittedName>
</protein>
<accession>A0A699TU42</accession>